<dbReference type="InterPro" id="IPR000014">
    <property type="entry name" value="PAS"/>
</dbReference>
<dbReference type="Gene3D" id="3.30.70.270">
    <property type="match status" value="1"/>
</dbReference>
<dbReference type="SMART" id="SM00267">
    <property type="entry name" value="GGDEF"/>
    <property type="match status" value="1"/>
</dbReference>
<dbReference type="InterPro" id="IPR043128">
    <property type="entry name" value="Rev_trsase/Diguanyl_cyclase"/>
</dbReference>
<feature type="transmembrane region" description="Helical" evidence="1">
    <location>
        <begin position="209"/>
        <end position="229"/>
    </location>
</feature>
<dbReference type="InterPro" id="IPR001633">
    <property type="entry name" value="EAL_dom"/>
</dbReference>
<evidence type="ECO:0000313" key="6">
    <source>
        <dbReference type="Proteomes" id="UP001342826"/>
    </source>
</evidence>
<dbReference type="InterPro" id="IPR029787">
    <property type="entry name" value="Nucleotide_cyclase"/>
</dbReference>
<feature type="transmembrane region" description="Helical" evidence="1">
    <location>
        <begin position="112"/>
        <end position="131"/>
    </location>
</feature>
<keyword evidence="1" id="KW-1133">Transmembrane helix</keyword>
<comment type="caution">
    <text evidence="5">The sequence shown here is derived from an EMBL/GenBank/DDBJ whole genome shotgun (WGS) entry which is preliminary data.</text>
</comment>
<name>A0ABU6NVW2_9BACI</name>
<feature type="transmembrane region" description="Helical" evidence="1">
    <location>
        <begin position="143"/>
        <end position="162"/>
    </location>
</feature>
<dbReference type="InterPro" id="IPR033425">
    <property type="entry name" value="MASE3"/>
</dbReference>
<dbReference type="Pfam" id="PF00990">
    <property type="entry name" value="GGDEF"/>
    <property type="match status" value="1"/>
</dbReference>
<feature type="domain" description="GGDEF" evidence="4">
    <location>
        <begin position="436"/>
        <end position="564"/>
    </location>
</feature>
<dbReference type="EMBL" id="JARTFS010000003">
    <property type="protein sequence ID" value="MED4400389.1"/>
    <property type="molecule type" value="Genomic_DNA"/>
</dbReference>
<dbReference type="SUPFAM" id="SSF141868">
    <property type="entry name" value="EAL domain-like"/>
    <property type="match status" value="1"/>
</dbReference>
<dbReference type="CDD" id="cd00130">
    <property type="entry name" value="PAS"/>
    <property type="match status" value="1"/>
</dbReference>
<dbReference type="InterPro" id="IPR035919">
    <property type="entry name" value="EAL_sf"/>
</dbReference>
<dbReference type="Pfam" id="PF13426">
    <property type="entry name" value="PAS_9"/>
    <property type="match status" value="1"/>
</dbReference>
<feature type="domain" description="EAL" evidence="3">
    <location>
        <begin position="573"/>
        <end position="826"/>
    </location>
</feature>
<organism evidence="5 6">
    <name type="scientific">Metabacillus fastidiosus</name>
    <dbReference type="NCBI Taxonomy" id="1458"/>
    <lineage>
        <taxon>Bacteria</taxon>
        <taxon>Bacillati</taxon>
        <taxon>Bacillota</taxon>
        <taxon>Bacilli</taxon>
        <taxon>Bacillales</taxon>
        <taxon>Bacillaceae</taxon>
        <taxon>Metabacillus</taxon>
    </lineage>
</organism>
<dbReference type="InterPro" id="IPR052155">
    <property type="entry name" value="Biofilm_reg_signaling"/>
</dbReference>
<protein>
    <submittedName>
        <fullName evidence="5">EAL domain-containing protein</fullName>
    </submittedName>
</protein>
<evidence type="ECO:0000259" key="3">
    <source>
        <dbReference type="PROSITE" id="PS50883"/>
    </source>
</evidence>
<keyword evidence="1" id="KW-0812">Transmembrane</keyword>
<evidence type="ECO:0000259" key="4">
    <source>
        <dbReference type="PROSITE" id="PS50887"/>
    </source>
</evidence>
<dbReference type="PANTHER" id="PTHR44757">
    <property type="entry name" value="DIGUANYLATE CYCLASE DGCP"/>
    <property type="match status" value="1"/>
</dbReference>
<dbReference type="PANTHER" id="PTHR44757:SF2">
    <property type="entry name" value="BIOFILM ARCHITECTURE MAINTENANCE PROTEIN MBAA"/>
    <property type="match status" value="1"/>
</dbReference>
<dbReference type="CDD" id="cd01949">
    <property type="entry name" value="GGDEF"/>
    <property type="match status" value="1"/>
</dbReference>
<dbReference type="Pfam" id="PF17159">
    <property type="entry name" value="MASE3"/>
    <property type="match status" value="1"/>
</dbReference>
<proteinExistence type="predicted"/>
<evidence type="ECO:0000313" key="5">
    <source>
        <dbReference type="EMBL" id="MED4400389.1"/>
    </source>
</evidence>
<evidence type="ECO:0000259" key="2">
    <source>
        <dbReference type="PROSITE" id="PS50112"/>
    </source>
</evidence>
<feature type="transmembrane region" description="Helical" evidence="1">
    <location>
        <begin position="241"/>
        <end position="260"/>
    </location>
</feature>
<accession>A0ABU6NVW2</accession>
<dbReference type="NCBIfam" id="TIGR00229">
    <property type="entry name" value="sensory_box"/>
    <property type="match status" value="1"/>
</dbReference>
<dbReference type="CDD" id="cd01948">
    <property type="entry name" value="EAL"/>
    <property type="match status" value="1"/>
</dbReference>
<gene>
    <name evidence="5" type="ORF">P9271_03405</name>
</gene>
<dbReference type="InterPro" id="IPR000160">
    <property type="entry name" value="GGDEF_dom"/>
</dbReference>
<feature type="transmembrane region" description="Helical" evidence="1">
    <location>
        <begin position="182"/>
        <end position="202"/>
    </location>
</feature>
<dbReference type="SUPFAM" id="SSF55073">
    <property type="entry name" value="Nucleotide cyclase"/>
    <property type="match status" value="1"/>
</dbReference>
<dbReference type="GeneID" id="301142189"/>
<dbReference type="PROSITE" id="PS50112">
    <property type="entry name" value="PAS"/>
    <property type="match status" value="1"/>
</dbReference>
<keyword evidence="1" id="KW-0472">Membrane</keyword>
<dbReference type="Gene3D" id="3.20.20.450">
    <property type="entry name" value="EAL domain"/>
    <property type="match status" value="1"/>
</dbReference>
<dbReference type="PROSITE" id="PS50887">
    <property type="entry name" value="GGDEF"/>
    <property type="match status" value="1"/>
</dbReference>
<dbReference type="SMART" id="SM00052">
    <property type="entry name" value="EAL"/>
    <property type="match status" value="1"/>
</dbReference>
<feature type="transmembrane region" description="Helical" evidence="1">
    <location>
        <begin position="42"/>
        <end position="62"/>
    </location>
</feature>
<dbReference type="RefSeq" id="WP_066232566.1">
    <property type="nucleotide sequence ID" value="NZ_JARTFQ010000008.1"/>
</dbReference>
<dbReference type="Gene3D" id="3.30.450.20">
    <property type="entry name" value="PAS domain"/>
    <property type="match status" value="1"/>
</dbReference>
<dbReference type="Proteomes" id="UP001342826">
    <property type="component" value="Unassembled WGS sequence"/>
</dbReference>
<dbReference type="InterPro" id="IPR035965">
    <property type="entry name" value="PAS-like_dom_sf"/>
</dbReference>
<dbReference type="SUPFAM" id="SSF55785">
    <property type="entry name" value="PYP-like sensor domain (PAS domain)"/>
    <property type="match status" value="1"/>
</dbReference>
<evidence type="ECO:0000256" key="1">
    <source>
        <dbReference type="SAM" id="Phobius"/>
    </source>
</evidence>
<dbReference type="Pfam" id="PF00563">
    <property type="entry name" value="EAL"/>
    <property type="match status" value="1"/>
</dbReference>
<dbReference type="NCBIfam" id="TIGR00254">
    <property type="entry name" value="GGDEF"/>
    <property type="match status" value="1"/>
</dbReference>
<feature type="transmembrane region" description="Helical" evidence="1">
    <location>
        <begin position="281"/>
        <end position="301"/>
    </location>
</feature>
<feature type="domain" description="PAS" evidence="2">
    <location>
        <begin position="277"/>
        <end position="353"/>
    </location>
</feature>
<keyword evidence="6" id="KW-1185">Reference proteome</keyword>
<sequence length="835" mass="96183">MERRMKTRSIIILAAGFIFFISTRFFNETFHLFYNENNFLSFHTLIELLCISIAFSIFLQGWMFFNHTLSKHRVALALLFLIVGVLDILHLLTYKGMPYFFGESSTQKATWLWIISRLILSFSLVIIFLQKDDELTKTLRNKLFFIFSLCTILITFILFTGYDELPLLIHLENGPTLLKIRLEYIISFIFLAGIYLVTRNYLKSKNVLLIPLILALCFSLFAELIFTLYKNVYDLDNFLGHIFKLLSYYFFMKGLYIANIEEPFARLKETKKILEENEKKLNTILTMIPVGITISDLYGSITYANKAAEKILKVSNEEILSRNITDSKWNLKTIEGEDFPEEQQTFNQVKELKQPVYDVPCTLKREGEKDTNLSVNSAPVFREGENIDYIVNTLTDITENINAQKKINYLAYADSLTGLPNRNAFWEKMKEMMRGNHASLFLINLNRFKNINDTLGTEIGDFILLSVANRLKENYEHLGFIAKIGPDEFVHMINRKVDIVEYGRELLITLEEPVKGEQLNFHISAAIGISTMDKEISEGEFFQQAHVALTEAKKLEHQVAVYEPRMSSLLYEKIVLENELREAIDKNELLLHYQPQVNILTGEIIGVEALLRWIHPEKGVISPGKFIPLAEETGLIVQIGKWVIEEACNQMKKWQQTGYPPFKVSVNLSLRQFFQKDLIETVANALKASGLDAKYLELEITESMTINVDRAIKILKQLKELGVTIAVDDFGTGYSSLSYLYKYPIDLLKIDQSFIRNINIDKNDEVILGTIISMAKHLNLELIAEGVETKEQVHFLRDKKCDTIQGYLISKPMKNEDFEAFLKDSSHIINALNIV</sequence>
<feature type="transmembrane region" description="Helical" evidence="1">
    <location>
        <begin position="74"/>
        <end position="92"/>
    </location>
</feature>
<dbReference type="PROSITE" id="PS50883">
    <property type="entry name" value="EAL"/>
    <property type="match status" value="1"/>
</dbReference>
<reference evidence="5 6" key="1">
    <citation type="submission" date="2023-03" db="EMBL/GenBank/DDBJ databases">
        <title>Bacillus Genome Sequencing.</title>
        <authorList>
            <person name="Dunlap C."/>
        </authorList>
    </citation>
    <scope>NUCLEOTIDE SEQUENCE [LARGE SCALE GENOMIC DNA]</scope>
    <source>
        <strain evidence="5 6">NRS-1717</strain>
    </source>
</reference>